<reference evidence="3" key="1">
    <citation type="journal article" date="2020" name="Vet. Res.">
        <title>Hayes Yard virus: a novel ephemerovirus isolated from a bull with severe clinical signs of bovine ephemeral fever is most closely related to Puchong virus.</title>
        <authorList>
            <person name="Blasdell K.R."/>
            <person name="Davis S.S."/>
            <person name="Voysey R."/>
            <person name="Bulach D.M."/>
            <person name="Middleton D."/>
            <person name="Williams S."/>
            <person name="Harmsen M.B."/>
            <person name="Weir R.P."/>
            <person name="Crameri S."/>
            <person name="Walsh S.J."/>
            <person name="Peck G.R."/>
            <person name="Tesh R.B."/>
            <person name="Boyle D.B."/>
            <person name="Melville L.F."/>
            <person name="Walker P.J."/>
        </authorList>
    </citation>
    <scope>NUCLEOTIDE SEQUENCE [LARGE SCALE GENOMIC DNA]</scope>
</reference>
<proteinExistence type="predicted"/>
<protein>
    <submittedName>
        <fullName evidence="2">Alpha1 protein</fullName>
    </submittedName>
</protein>
<evidence type="ECO:0000256" key="1">
    <source>
        <dbReference type="SAM" id="Phobius"/>
    </source>
</evidence>
<dbReference type="KEGG" id="vg:80535938"/>
<accession>A0A7D0IV03</accession>
<dbReference type="RefSeq" id="YP_010797932.1">
    <property type="nucleotide sequence ID" value="NC_076260.1"/>
</dbReference>
<evidence type="ECO:0000313" key="2">
    <source>
        <dbReference type="EMBL" id="QEA08644.1"/>
    </source>
</evidence>
<feature type="transmembrane region" description="Helical" evidence="1">
    <location>
        <begin position="32"/>
        <end position="51"/>
    </location>
</feature>
<organism evidence="2 3">
    <name type="scientific">Puchong virus</name>
    <dbReference type="NCBI Taxonomy" id="1272955"/>
    <lineage>
        <taxon>Viruses</taxon>
        <taxon>Riboviria</taxon>
        <taxon>Orthornavirae</taxon>
        <taxon>Negarnaviricota</taxon>
        <taxon>Haploviricotina</taxon>
        <taxon>Monjiviricetes</taxon>
        <taxon>Mononegavirales</taxon>
        <taxon>Rhabdoviridae</taxon>
        <taxon>Alpharhabdovirinae</taxon>
        <taxon>Ephemerovirus</taxon>
        <taxon>Ephemerovirus puchong</taxon>
    </lineage>
</organism>
<keyword evidence="1" id="KW-0472">Membrane</keyword>
<keyword evidence="1" id="KW-1133">Transmembrane helix</keyword>
<sequence length="121" mass="14477">MDKPFRKLWEDIKRWGEDRGSEIQNWWGLLEWRLKIFGIIILLLVGSVVLYKIGKILFHCANCLYKGGKSIKGLTRRIRNRRKTILPKKLKTKRFAKHGGKAKILNLREDVHQEWEETKMY</sequence>
<name>A0A7D0IV03_9RHAB</name>
<dbReference type="Proteomes" id="UP000676181">
    <property type="component" value="Segment"/>
</dbReference>
<keyword evidence="1" id="KW-0812">Transmembrane</keyword>
<dbReference type="EMBL" id="MH507505">
    <property type="protein sequence ID" value="QEA08644.1"/>
    <property type="molecule type" value="Genomic_RNA"/>
</dbReference>
<evidence type="ECO:0000313" key="3">
    <source>
        <dbReference type="Proteomes" id="UP000676181"/>
    </source>
</evidence>
<dbReference type="GeneID" id="80535938"/>
<keyword evidence="3" id="KW-1185">Reference proteome</keyword>